<dbReference type="AlphaFoldDB" id="A0A545UY16"/>
<feature type="region of interest" description="Disordered" evidence="1">
    <location>
        <begin position="1"/>
        <end position="47"/>
    </location>
</feature>
<gene>
    <name evidence="2" type="ORF">IF1G_07241</name>
</gene>
<evidence type="ECO:0000313" key="2">
    <source>
        <dbReference type="EMBL" id="TQV94362.1"/>
    </source>
</evidence>
<organism evidence="2 3">
    <name type="scientific">Cordyceps javanica</name>
    <dbReference type="NCBI Taxonomy" id="43265"/>
    <lineage>
        <taxon>Eukaryota</taxon>
        <taxon>Fungi</taxon>
        <taxon>Dikarya</taxon>
        <taxon>Ascomycota</taxon>
        <taxon>Pezizomycotina</taxon>
        <taxon>Sordariomycetes</taxon>
        <taxon>Hypocreomycetidae</taxon>
        <taxon>Hypocreales</taxon>
        <taxon>Cordycipitaceae</taxon>
        <taxon>Cordyceps</taxon>
    </lineage>
</organism>
<reference evidence="2 3" key="1">
    <citation type="journal article" date="2019" name="Appl. Microbiol. Biotechnol.">
        <title>Genome sequence of Isaria javanica and comparative genome analysis insights into family S53 peptidase evolution in fungal entomopathogens.</title>
        <authorList>
            <person name="Lin R."/>
            <person name="Zhang X."/>
            <person name="Xin B."/>
            <person name="Zou M."/>
            <person name="Gao Y."/>
            <person name="Qin F."/>
            <person name="Hu Q."/>
            <person name="Xie B."/>
            <person name="Cheng X."/>
        </authorList>
    </citation>
    <scope>NUCLEOTIDE SEQUENCE [LARGE SCALE GENOMIC DNA]</scope>
    <source>
        <strain evidence="2 3">IJ1G</strain>
    </source>
</reference>
<evidence type="ECO:0000313" key="3">
    <source>
        <dbReference type="Proteomes" id="UP000315783"/>
    </source>
</evidence>
<dbReference type="EMBL" id="SPUK01000010">
    <property type="protein sequence ID" value="TQV94362.1"/>
    <property type="molecule type" value="Genomic_DNA"/>
</dbReference>
<protein>
    <submittedName>
        <fullName evidence="2">NAD-dependent epimerase/dehydratase family protein</fullName>
    </submittedName>
</protein>
<feature type="compositionally biased region" description="Low complexity" evidence="1">
    <location>
        <begin position="25"/>
        <end position="47"/>
    </location>
</feature>
<name>A0A545UY16_9HYPO</name>
<feature type="compositionally biased region" description="Gly residues" evidence="1">
    <location>
        <begin position="270"/>
        <end position="281"/>
    </location>
</feature>
<accession>A0A545UY16</accession>
<sequence>MSKQPPPPQDSYVDSGDMPPPYSPRPSSSTTVPSDAPVPYSSCYPPSSSSSSSIHAADSLFAAHLATMRCQIREQQATRASLQDRHDARLLALLVPHVEAVLASLAATTTTTTAPPPRLVQATLIPDCAAVAPVAAGWTPAETHGTGGRGGETHSVVRVQTRLPAKMAGDGKLPATTATATAAAAAEPGDDDAVPERQEFDGWGRWGEDAAVAAGGTRDEDELWWKDEDLAVRLASHLQPARRNVVAVDRPTVAARAAESNKARSRWKILGGGGGGGGRSSGGSTPPPPPPPPTLAVASRPAAPVQCDDDDVSMRVTAEEVTFRRENEMGIWESNTGWGVVVRVSIRT</sequence>
<evidence type="ECO:0000256" key="1">
    <source>
        <dbReference type="SAM" id="MobiDB-lite"/>
    </source>
</evidence>
<comment type="caution">
    <text evidence="2">The sequence shown here is derived from an EMBL/GenBank/DDBJ whole genome shotgun (WGS) entry which is preliminary data.</text>
</comment>
<dbReference type="STRING" id="43265.A0A545UY16"/>
<keyword evidence="3" id="KW-1185">Reference proteome</keyword>
<dbReference type="OrthoDB" id="3526284at2759"/>
<feature type="compositionally biased region" description="Pro residues" evidence="1">
    <location>
        <begin position="285"/>
        <end position="294"/>
    </location>
</feature>
<dbReference type="Proteomes" id="UP000315783">
    <property type="component" value="Unassembled WGS sequence"/>
</dbReference>
<proteinExistence type="predicted"/>
<feature type="region of interest" description="Disordered" evidence="1">
    <location>
        <begin position="257"/>
        <end position="307"/>
    </location>
</feature>